<dbReference type="Gene3D" id="3.30.70.1320">
    <property type="entry name" value="Multidrug efflux transporter AcrB pore domain like"/>
    <property type="match status" value="1"/>
</dbReference>
<feature type="transmembrane region" description="Helical" evidence="2">
    <location>
        <begin position="556"/>
        <end position="577"/>
    </location>
</feature>
<feature type="region of interest" description="Disordered" evidence="1">
    <location>
        <begin position="1066"/>
        <end position="1088"/>
    </location>
</feature>
<evidence type="ECO:0000256" key="2">
    <source>
        <dbReference type="SAM" id="Phobius"/>
    </source>
</evidence>
<accession>A0A5P6PAC2</accession>
<sequence length="1088" mass="117551">MIKSLLQFGLTRSAIVVLGLIVFCAAGLAAFSKLNIEAYPNPAPVILEITAQAPGLSAEEMEKYYTIPMEVGLYPTPGVVNIRSTSFYGLSFVRVTFRYGVDYYFALTQAANSIQQNIQLPGNLVPTIQQSSLVGEIYRYRLVGPPNFGLTNLRTLQDYVVTRRLMTIPGVVQINAWGGTTKQFNVDADLSKLESYNITVPQLVSALGNSNANVGGREIAIGQQSVNIRGIGLIDSGGADDVTKGYRVQDIENIVLTQQNGLPIQIKNVARVTIGYVPRLGIAGKDKDDDIAAAIVVMGRTQHTNDIIPKVEEEVAKINSDGTLPPGVRIVPYYDRSALVGVTTHTVLHNLVFGCLLVFVIQWVFLGNLRSALIVAANIPFALFFAIIILVLQGEDANLLSLGAVDFGIIVDSAVIIMENIFRNFQSSPEARARVLQNLSEGYYGTDPTAPTHGQPSAARWTERLRMIFVSALQVDKAVFFTAAITVTAFVPLFTMQGVEGQIFGPMARTYGYALAGALLATFTITPVLASLLLPEHIEETETVIVRALRRAYTPVLHWALGRVRLAVTAGVVFLALSGLAASRLGSEFLPALEEGNFWIRAAMPPTISLDAGTEATRKMREILLRHPEIVTVVSQHGRPDNGSDASPFSNVELFAPIKAFDEWPPGLTKEKLTEELQKEFDDELPGITVNFSQYIQDNVEEALSGVKGANSVKVIGPNLDVLEQTATKVMEVMRNVNGVADLGIFHLVGQPNLNIKVNREKAARYGLNTGDVTTVVQAALGGSVATNVLEGDRTFGVAVRLDPRFRQNIDEIKSLKVAYATPSGTNAYIPLSELANISLDTGALFIYRERSQRYIPIKFSVRGRDLGSTVAEAQQRVADAVQLPTGYRIIWSGEFDNLEAAKARLMIVVPITLLLIFVLLYSLFNSVRDSLLALAGIPFAVGGGLIALFLAGLDFSISAAIGFISLFGVAVMDGILNITYFRELRATGMSITDAVFNGAEQRMRPMLMTALSAGVGLFPAALSHGIGSQVQRPLATVVVGGMFIGPLLLLVVAPALRKIYLSRERAPSEEDHPAASPPPEAAPQEGG</sequence>
<dbReference type="KEGG" id="bbet:F8237_22085"/>
<gene>
    <name evidence="3" type="ORF">F8237_22085</name>
</gene>
<dbReference type="PRINTS" id="PR00702">
    <property type="entry name" value="ACRIFLAVINRP"/>
</dbReference>
<feature type="transmembrane region" description="Helical" evidence="2">
    <location>
        <begin position="478"/>
        <end position="499"/>
    </location>
</feature>
<feature type="transmembrane region" description="Helical" evidence="2">
    <location>
        <begin position="958"/>
        <end position="982"/>
    </location>
</feature>
<dbReference type="SUPFAM" id="SSF82714">
    <property type="entry name" value="Multidrug efflux transporter AcrB TolC docking domain, DN and DC subdomains"/>
    <property type="match status" value="2"/>
</dbReference>
<keyword evidence="2" id="KW-0472">Membrane</keyword>
<feature type="transmembrane region" description="Helical" evidence="2">
    <location>
        <begin position="932"/>
        <end position="952"/>
    </location>
</feature>
<dbReference type="SUPFAM" id="SSF82866">
    <property type="entry name" value="Multidrug efflux transporter AcrB transmembrane domain"/>
    <property type="match status" value="2"/>
</dbReference>
<dbReference type="Proteomes" id="UP000325641">
    <property type="component" value="Chromosome"/>
</dbReference>
<dbReference type="GO" id="GO:0005886">
    <property type="term" value="C:plasma membrane"/>
    <property type="evidence" value="ECO:0007669"/>
    <property type="project" value="TreeGrafter"/>
</dbReference>
<dbReference type="GO" id="GO:0042910">
    <property type="term" value="F:xenobiotic transmembrane transporter activity"/>
    <property type="evidence" value="ECO:0007669"/>
    <property type="project" value="TreeGrafter"/>
</dbReference>
<reference evidence="4" key="1">
    <citation type="submission" date="2019-10" db="EMBL/GenBank/DDBJ databases">
        <title>Complete Genome Sequence of Bradyrhizobium betae type strain PL7HG1T.</title>
        <authorList>
            <person name="Bromfield E.S.P."/>
            <person name="Cloutier S."/>
        </authorList>
    </citation>
    <scope>NUCLEOTIDE SEQUENCE [LARGE SCALE GENOMIC DNA]</scope>
    <source>
        <strain evidence="4">PL7HG1</strain>
    </source>
</reference>
<feature type="transmembrane region" description="Helical" evidence="2">
    <location>
        <begin position="1034"/>
        <end position="1057"/>
    </location>
</feature>
<feature type="transmembrane region" description="Helical" evidence="2">
    <location>
        <begin position="399"/>
        <end position="422"/>
    </location>
</feature>
<dbReference type="Gene3D" id="1.20.1640.10">
    <property type="entry name" value="Multidrug efflux transporter AcrB transmembrane domain"/>
    <property type="match status" value="2"/>
</dbReference>
<name>A0A5P6PAC2_9BRAD</name>
<dbReference type="Pfam" id="PF00873">
    <property type="entry name" value="ACR_tran"/>
    <property type="match status" value="1"/>
</dbReference>
<evidence type="ECO:0000313" key="4">
    <source>
        <dbReference type="Proteomes" id="UP000325641"/>
    </source>
</evidence>
<dbReference type="Gene3D" id="3.30.70.1430">
    <property type="entry name" value="Multidrug efflux transporter AcrB pore domain"/>
    <property type="match status" value="2"/>
</dbReference>
<feature type="transmembrane region" description="Helical" evidence="2">
    <location>
        <begin position="511"/>
        <end position="535"/>
    </location>
</feature>
<protein>
    <submittedName>
        <fullName evidence="3">Efflux RND transporter permease subunit</fullName>
    </submittedName>
</protein>
<feature type="transmembrane region" description="Helical" evidence="2">
    <location>
        <begin position="373"/>
        <end position="393"/>
    </location>
</feature>
<dbReference type="InterPro" id="IPR001036">
    <property type="entry name" value="Acrflvin-R"/>
</dbReference>
<proteinExistence type="predicted"/>
<evidence type="ECO:0000313" key="3">
    <source>
        <dbReference type="EMBL" id="QFI74854.1"/>
    </source>
</evidence>
<keyword evidence="2" id="KW-0812">Transmembrane</keyword>
<dbReference type="RefSeq" id="WP_151647855.1">
    <property type="nucleotide sequence ID" value="NZ_CP044543.1"/>
</dbReference>
<dbReference type="PANTHER" id="PTHR32063">
    <property type="match status" value="1"/>
</dbReference>
<feature type="transmembrane region" description="Helical" evidence="2">
    <location>
        <begin position="347"/>
        <end position="366"/>
    </location>
</feature>
<dbReference type="InterPro" id="IPR027463">
    <property type="entry name" value="AcrB_DN_DC_subdom"/>
</dbReference>
<dbReference type="OrthoDB" id="9758757at2"/>
<dbReference type="Gene3D" id="3.30.2090.10">
    <property type="entry name" value="Multidrug efflux transporter AcrB TolC docking domain, DN and DC subdomains"/>
    <property type="match status" value="2"/>
</dbReference>
<dbReference type="SUPFAM" id="SSF82693">
    <property type="entry name" value="Multidrug efflux transporter AcrB pore domain, PN1, PN2, PC1 and PC2 subdomains"/>
    <property type="match status" value="3"/>
</dbReference>
<organism evidence="3 4">
    <name type="scientific">Bradyrhizobium betae</name>
    <dbReference type="NCBI Taxonomy" id="244734"/>
    <lineage>
        <taxon>Bacteria</taxon>
        <taxon>Pseudomonadati</taxon>
        <taxon>Pseudomonadota</taxon>
        <taxon>Alphaproteobacteria</taxon>
        <taxon>Hyphomicrobiales</taxon>
        <taxon>Nitrobacteraceae</taxon>
        <taxon>Bradyrhizobium</taxon>
    </lineage>
</organism>
<dbReference type="PANTHER" id="PTHR32063:SF12">
    <property type="entry name" value="CATION EFFLUX SYSTEM PROTEIN"/>
    <property type="match status" value="1"/>
</dbReference>
<evidence type="ECO:0000256" key="1">
    <source>
        <dbReference type="SAM" id="MobiDB-lite"/>
    </source>
</evidence>
<dbReference type="AlphaFoldDB" id="A0A5P6PAC2"/>
<dbReference type="Gene3D" id="3.30.70.1440">
    <property type="entry name" value="Multidrug efflux transporter AcrB pore domain"/>
    <property type="match status" value="1"/>
</dbReference>
<feature type="transmembrane region" description="Helical" evidence="2">
    <location>
        <begin position="1007"/>
        <end position="1028"/>
    </location>
</feature>
<feature type="transmembrane region" description="Helical" evidence="2">
    <location>
        <begin position="906"/>
        <end position="925"/>
    </location>
</feature>
<dbReference type="EMBL" id="CP044543">
    <property type="protein sequence ID" value="QFI74854.1"/>
    <property type="molecule type" value="Genomic_DNA"/>
</dbReference>
<keyword evidence="2" id="KW-1133">Transmembrane helix</keyword>